<keyword evidence="2 8" id="KW-0255">Endonuclease</keyword>
<accession>A0ABC9XX96</accession>
<evidence type="ECO:0000256" key="8">
    <source>
        <dbReference type="HAMAP-Rule" id="MF_03100"/>
    </source>
</evidence>
<dbReference type="InterPro" id="IPR027520">
    <property type="entry name" value="Slx1"/>
</dbReference>
<dbReference type="PANTHER" id="PTHR20208">
    <property type="entry name" value="STRUCTURE-SPECIFIC ENDONUCLEASE SUBUNIT SLX1"/>
    <property type="match status" value="1"/>
</dbReference>
<dbReference type="PROSITE" id="PS50164">
    <property type="entry name" value="GIY_YIG"/>
    <property type="match status" value="1"/>
</dbReference>
<comment type="caution">
    <text evidence="8">Lacks conserved residue(s) required for the propagation of feature annotation.</text>
</comment>
<evidence type="ECO:0000256" key="5">
    <source>
        <dbReference type="ARBA" id="ARBA00023172"/>
    </source>
</evidence>
<comment type="function">
    <text evidence="8">Catalytic subunit of the SLX1-SLX4 structure-specific endonuclease that resolves DNA secondary structures generated during DNA repair and recombination. Has endonuclease activity towards branched DNA substrates, introducing single-strand cuts in duplex DNA close to junctions with ss-DNA.</text>
</comment>
<dbReference type="InterPro" id="IPR050381">
    <property type="entry name" value="SLX1_endonuclease"/>
</dbReference>
<evidence type="ECO:0000256" key="1">
    <source>
        <dbReference type="ARBA" id="ARBA00022722"/>
    </source>
</evidence>
<dbReference type="AlphaFoldDB" id="A0ABC9XX96"/>
<dbReference type="Proteomes" id="UP001623348">
    <property type="component" value="Unassembled WGS sequence"/>
</dbReference>
<dbReference type="Pfam" id="PF01541">
    <property type="entry name" value="GIY-YIG"/>
    <property type="match status" value="1"/>
</dbReference>
<comment type="subcellular location">
    <subcellularLocation>
        <location evidence="8">Nucleus</location>
    </subcellularLocation>
</comment>
<reference evidence="11 12" key="1">
    <citation type="submission" date="2024-06" db="EMBL/GenBank/DDBJ databases">
        <title>The draft genome of Grus japonensis, version 3.</title>
        <authorList>
            <person name="Nabeshima K."/>
            <person name="Suzuki S."/>
            <person name="Onuma M."/>
        </authorList>
    </citation>
    <scope>NUCLEOTIDE SEQUENCE [LARGE SCALE GENOMIC DNA]</scope>
    <source>
        <strain evidence="11 12">451A</strain>
    </source>
</reference>
<evidence type="ECO:0000313" key="12">
    <source>
        <dbReference type="Proteomes" id="UP001623348"/>
    </source>
</evidence>
<dbReference type="GO" id="GO:0006310">
    <property type="term" value="P:DNA recombination"/>
    <property type="evidence" value="ECO:0007669"/>
    <property type="project" value="UniProtKB-UniRule"/>
</dbReference>
<dbReference type="EMBL" id="BAAFJT010000039">
    <property type="protein sequence ID" value="GAB0202379.1"/>
    <property type="molecule type" value="Genomic_DNA"/>
</dbReference>
<proteinExistence type="inferred from homology"/>
<evidence type="ECO:0000256" key="9">
    <source>
        <dbReference type="SAM" id="MobiDB-lite"/>
    </source>
</evidence>
<comment type="similarity">
    <text evidence="8">Belongs to the SLX1 family.</text>
</comment>
<dbReference type="Pfam" id="PF21202">
    <property type="entry name" value="SLX1_C"/>
    <property type="match status" value="1"/>
</dbReference>
<dbReference type="HAMAP" id="MF_03100">
    <property type="entry name" value="Endonuc_su_Slx1"/>
    <property type="match status" value="1"/>
</dbReference>
<dbReference type="InterPro" id="IPR013083">
    <property type="entry name" value="Znf_RING/FYVE/PHD"/>
</dbReference>
<evidence type="ECO:0000256" key="7">
    <source>
        <dbReference type="ARBA" id="ARBA00023242"/>
    </source>
</evidence>
<feature type="region of interest" description="Disordered" evidence="9">
    <location>
        <begin position="144"/>
        <end position="176"/>
    </location>
</feature>
<evidence type="ECO:0000256" key="6">
    <source>
        <dbReference type="ARBA" id="ARBA00023204"/>
    </source>
</evidence>
<dbReference type="InterPro" id="IPR000305">
    <property type="entry name" value="GIY-YIG_endonuc"/>
</dbReference>
<feature type="compositionally biased region" description="Low complexity" evidence="9">
    <location>
        <begin position="158"/>
        <end position="169"/>
    </location>
</feature>
<comment type="caution">
    <text evidence="11">The sequence shown here is derived from an EMBL/GenBank/DDBJ whole genome shotgun (WGS) entry which is preliminary data.</text>
</comment>
<evidence type="ECO:0000256" key="3">
    <source>
        <dbReference type="ARBA" id="ARBA00022763"/>
    </source>
</evidence>
<keyword evidence="1 8" id="KW-0540">Nuclease</keyword>
<sequence>MAVRAVYLLRSAHPRFGGRSYVGFTVDPERRLRQHNAGRRRGGAWRTSGRGPWEMELYVYGFPSDVAALRFEWAWQHPAASRRLPDVTPRRPRERPIAFALRLLPRLLRAPPWRRLPLRLRWLRPPPHPALEPAPPRHVVVERGRFHARRPRPRRPAGTRPEALDTPPTEATPPPPLPCDLCGEPCKDEATPPLRCPRPLCPLAAHPPCLARLFLRPEPRELLPVGGACPRCHAHLLWGDLIRHHLGDPAPSAEEEAEPEDHAQAHWTDQLLCPGGAEPGTGSAPPPGFNCFN</sequence>
<keyword evidence="6 8" id="KW-0234">DNA repair</keyword>
<gene>
    <name evidence="11" type="ORF">GRJ2_002703500</name>
</gene>
<organism evidence="11 12">
    <name type="scientific">Grus japonensis</name>
    <name type="common">Japanese crane</name>
    <name type="synonym">Red-crowned crane</name>
    <dbReference type="NCBI Taxonomy" id="30415"/>
    <lineage>
        <taxon>Eukaryota</taxon>
        <taxon>Metazoa</taxon>
        <taxon>Chordata</taxon>
        <taxon>Craniata</taxon>
        <taxon>Vertebrata</taxon>
        <taxon>Euteleostomi</taxon>
        <taxon>Archelosauria</taxon>
        <taxon>Archosauria</taxon>
        <taxon>Dinosauria</taxon>
        <taxon>Saurischia</taxon>
        <taxon>Theropoda</taxon>
        <taxon>Coelurosauria</taxon>
        <taxon>Aves</taxon>
        <taxon>Neognathae</taxon>
        <taxon>Neoaves</taxon>
        <taxon>Gruiformes</taxon>
        <taxon>Gruidae</taxon>
        <taxon>Grus</taxon>
    </lineage>
</organism>
<keyword evidence="7 8" id="KW-0539">Nucleus</keyword>
<dbReference type="GO" id="GO:0033557">
    <property type="term" value="C:Slx1-Slx4 complex"/>
    <property type="evidence" value="ECO:0007669"/>
    <property type="project" value="UniProtKB-UniRule"/>
</dbReference>
<dbReference type="InterPro" id="IPR048749">
    <property type="entry name" value="SLX1_C"/>
</dbReference>
<dbReference type="InterPro" id="IPR035901">
    <property type="entry name" value="GIY-YIG_endonuc_sf"/>
</dbReference>
<feature type="compositionally biased region" description="Basic residues" evidence="9">
    <location>
        <begin position="146"/>
        <end position="157"/>
    </location>
</feature>
<dbReference type="PANTHER" id="PTHR20208:SF10">
    <property type="entry name" value="STRUCTURE-SPECIFIC ENDONUCLEASE SUBUNIT SLX1"/>
    <property type="match status" value="1"/>
</dbReference>
<keyword evidence="3 8" id="KW-0227">DNA damage</keyword>
<dbReference type="Gene3D" id="3.40.1440.10">
    <property type="entry name" value="GIY-YIG endonuclease"/>
    <property type="match status" value="1"/>
</dbReference>
<comment type="subunit">
    <text evidence="8">Forms a heterodimer with SLX4.</text>
</comment>
<feature type="compositionally biased region" description="Pro residues" evidence="9">
    <location>
        <begin position="284"/>
        <end position="293"/>
    </location>
</feature>
<dbReference type="GO" id="GO:0016787">
    <property type="term" value="F:hydrolase activity"/>
    <property type="evidence" value="ECO:0007669"/>
    <property type="project" value="UniProtKB-KW"/>
</dbReference>
<feature type="region of interest" description="Disordered" evidence="9">
    <location>
        <begin position="271"/>
        <end position="293"/>
    </location>
</feature>
<keyword evidence="4 8" id="KW-0378">Hydrolase</keyword>
<comment type="cofactor">
    <cofactor evidence="8">
        <name>a divalent metal cation</name>
        <dbReference type="ChEBI" id="CHEBI:60240"/>
    </cofactor>
</comment>
<evidence type="ECO:0000256" key="2">
    <source>
        <dbReference type="ARBA" id="ARBA00022759"/>
    </source>
</evidence>
<evidence type="ECO:0000256" key="4">
    <source>
        <dbReference type="ARBA" id="ARBA00022801"/>
    </source>
</evidence>
<protein>
    <submittedName>
        <fullName evidence="11">Structure-specific endonuclease subunit SLX1-like</fullName>
    </submittedName>
</protein>
<feature type="domain" description="GIY-YIG" evidence="10">
    <location>
        <begin position="2"/>
        <end position="87"/>
    </location>
</feature>
<name>A0ABC9XX96_GRUJA</name>
<evidence type="ECO:0000313" key="11">
    <source>
        <dbReference type="EMBL" id="GAB0202379.1"/>
    </source>
</evidence>
<dbReference type="GO" id="GO:0004520">
    <property type="term" value="F:DNA endonuclease activity"/>
    <property type="evidence" value="ECO:0007669"/>
    <property type="project" value="UniProtKB-UniRule"/>
</dbReference>
<evidence type="ECO:0000259" key="10">
    <source>
        <dbReference type="PROSITE" id="PS50164"/>
    </source>
</evidence>
<dbReference type="CDD" id="cd10455">
    <property type="entry name" value="GIY-YIG_SLX1"/>
    <property type="match status" value="1"/>
</dbReference>
<keyword evidence="5 8" id="KW-0233">DNA recombination</keyword>
<dbReference type="GO" id="GO:0006281">
    <property type="term" value="P:DNA repair"/>
    <property type="evidence" value="ECO:0007669"/>
    <property type="project" value="UniProtKB-UniRule"/>
</dbReference>
<keyword evidence="12" id="KW-1185">Reference proteome</keyword>
<dbReference type="Gene3D" id="3.30.40.10">
    <property type="entry name" value="Zinc/RING finger domain, C3HC4 (zinc finger)"/>
    <property type="match status" value="1"/>
</dbReference>